<evidence type="ECO:0000256" key="13">
    <source>
        <dbReference type="SAM" id="MobiDB-lite"/>
    </source>
</evidence>
<feature type="compositionally biased region" description="Polar residues" evidence="13">
    <location>
        <begin position="325"/>
        <end position="335"/>
    </location>
</feature>
<dbReference type="GO" id="GO:0003774">
    <property type="term" value="F:cytoskeletal motor activity"/>
    <property type="evidence" value="ECO:0007669"/>
    <property type="project" value="InterPro"/>
</dbReference>
<keyword evidence="6" id="KW-1003">Cell membrane</keyword>
<evidence type="ECO:0000256" key="4">
    <source>
        <dbReference type="ARBA" id="ARBA00007971"/>
    </source>
</evidence>
<comment type="subcellular location">
    <subcellularLocation>
        <location evidence="2 12">Bacterial flagellum basal body</location>
    </subcellularLocation>
    <subcellularLocation>
        <location evidence="3">Cell membrane</location>
        <topology evidence="3">Multi-pass membrane protein</topology>
    </subcellularLocation>
</comment>
<dbReference type="PIRSF" id="PIRSF004862">
    <property type="entry name" value="FliF"/>
    <property type="match status" value="1"/>
</dbReference>
<dbReference type="InterPro" id="IPR043427">
    <property type="entry name" value="YscJ/FliF"/>
</dbReference>
<feature type="region of interest" description="Disordered" evidence="13">
    <location>
        <begin position="293"/>
        <end position="335"/>
    </location>
</feature>
<feature type="domain" description="Flagellar M-ring C-terminal" evidence="16">
    <location>
        <begin position="246"/>
        <end position="416"/>
    </location>
</feature>
<evidence type="ECO:0000256" key="3">
    <source>
        <dbReference type="ARBA" id="ARBA00004651"/>
    </source>
</evidence>
<dbReference type="GO" id="GO:0009431">
    <property type="term" value="C:bacterial-type flagellum basal body, MS ring"/>
    <property type="evidence" value="ECO:0007669"/>
    <property type="project" value="InterPro"/>
</dbReference>
<dbReference type="PRINTS" id="PR01009">
    <property type="entry name" value="FLGMRINGFLIF"/>
</dbReference>
<evidence type="ECO:0000256" key="11">
    <source>
        <dbReference type="ARBA" id="ARBA00025936"/>
    </source>
</evidence>
<keyword evidence="17" id="KW-0966">Cell projection</keyword>
<keyword evidence="17" id="KW-0282">Flagellum</keyword>
<evidence type="ECO:0000256" key="8">
    <source>
        <dbReference type="ARBA" id="ARBA00022989"/>
    </source>
</evidence>
<comment type="caution">
    <text evidence="17">The sequence shown here is derived from an EMBL/GenBank/DDBJ whole genome shotgun (WGS) entry which is preliminary data.</text>
</comment>
<evidence type="ECO:0000256" key="5">
    <source>
        <dbReference type="ARBA" id="ARBA00017949"/>
    </source>
</evidence>
<keyword evidence="8 14" id="KW-1133">Transmembrane helix</keyword>
<protein>
    <recommendedName>
        <fullName evidence="5 12">Flagellar M-ring protein</fullName>
    </recommendedName>
</protein>
<dbReference type="NCBIfam" id="TIGR00206">
    <property type="entry name" value="fliF"/>
    <property type="match status" value="1"/>
</dbReference>
<reference evidence="17 18" key="1">
    <citation type="submission" date="2016-08" db="EMBL/GenBank/DDBJ databases">
        <authorList>
            <person name="Seilhamer J.J."/>
        </authorList>
    </citation>
    <scope>NUCLEOTIDE SEQUENCE [LARGE SCALE GENOMIC DNA]</scope>
    <source>
        <strain evidence="17 18">PH27A</strain>
    </source>
</reference>
<feature type="transmembrane region" description="Helical" evidence="14">
    <location>
        <begin position="17"/>
        <end position="36"/>
    </location>
</feature>
<sequence>MGNAFAGFNQLDVLRQMALLVGFAASIALGFAVVLWSQSEPYRPLLSSLNEVDSAAIVEVLEKNHIDYKIDPNSGALLVPSDQIYQARMQIAGADISQPNTVGYELLEKDQGLGTSQFMENARYRRSLEGELARTISSLDSIRQARVHLAMPKQSVFMRDQRKPSASVFINMQAGRTLDHEQANAIVRLVASSIPEMDPKSVTIVDQRGELLSNKTEDPTDKEMQRQLDYTRTVEQRLTDRVRSILEPVAGAGRFQAAVSVDMDFTQTEQSAEQFNPDLPAIRSEQTVDEQRVGDFGPEGIPGALSNQPPQDGFAPEQAQGGNGQQQTPVNTRSQATRNYELDRTLSYSRNNAGRVNRLTVAVVLDDVIQRNPDSGNIERTAWSEDELQRMTALVRNAVGYSAERGDSVSVVNAPFVDTGEDQLPEIPLWEQPWVWDLAKQLLAGLFVLILIFGVLRPILRNLAAGKADQDEREAELEEFQALDGGLSDDQVTLSASDDPLLAPPSDSYERQLNAVRALIAENPGRVAQVVRQWVVSDE</sequence>
<dbReference type="Pfam" id="PF08345">
    <property type="entry name" value="YscJ_FliF_C"/>
    <property type="match status" value="1"/>
</dbReference>
<keyword evidence="10 12" id="KW-0975">Bacterial flagellum</keyword>
<dbReference type="Proteomes" id="UP000094291">
    <property type="component" value="Unassembled WGS sequence"/>
</dbReference>
<organism evidence="17 18">
    <name type="scientific">Terasakiispira papahanaumokuakeensis</name>
    <dbReference type="NCBI Taxonomy" id="197479"/>
    <lineage>
        <taxon>Bacteria</taxon>
        <taxon>Pseudomonadati</taxon>
        <taxon>Pseudomonadota</taxon>
        <taxon>Gammaproteobacteria</taxon>
        <taxon>Oceanospirillales</taxon>
        <taxon>Terasakiispira</taxon>
    </lineage>
</organism>
<dbReference type="InterPro" id="IPR000067">
    <property type="entry name" value="FlgMring_FliF"/>
</dbReference>
<evidence type="ECO:0000256" key="2">
    <source>
        <dbReference type="ARBA" id="ARBA00004117"/>
    </source>
</evidence>
<dbReference type="STRING" id="197479.BFW38_12095"/>
<dbReference type="GO" id="GO:0005886">
    <property type="term" value="C:plasma membrane"/>
    <property type="evidence" value="ECO:0007669"/>
    <property type="project" value="UniProtKB-SubCell"/>
</dbReference>
<evidence type="ECO:0000313" key="18">
    <source>
        <dbReference type="Proteomes" id="UP000094291"/>
    </source>
</evidence>
<dbReference type="InterPro" id="IPR045851">
    <property type="entry name" value="AMP-bd_C_sf"/>
</dbReference>
<dbReference type="PANTHER" id="PTHR30046">
    <property type="entry name" value="FLAGELLAR M-RING PROTEIN"/>
    <property type="match status" value="1"/>
</dbReference>
<comment type="subunit">
    <text evidence="11">The basal body constitutes a major portion of the flagellar organelle and consists of four rings (L,P,S, and M) mounted on a central rod. The M ring is integral to the inner membrane of the cell and may be connected to the flagellar rod via the S ring. The S (supramembrane ring) lies just distal to the M ring. The L and P rings lie in the outer membrane and the periplasmic space, respectively.</text>
</comment>
<keyword evidence="9 14" id="KW-0472">Membrane</keyword>
<dbReference type="InterPro" id="IPR006182">
    <property type="entry name" value="FliF_N_dom"/>
</dbReference>
<feature type="domain" description="Flagellar M-ring N-terminal" evidence="15">
    <location>
        <begin position="38"/>
        <end position="213"/>
    </location>
</feature>
<accession>A0A1E2VEN7</accession>
<dbReference type="AlphaFoldDB" id="A0A1E2VEN7"/>
<keyword evidence="17" id="KW-0969">Cilium</keyword>
<dbReference type="GO" id="GO:0071973">
    <property type="term" value="P:bacterial-type flagellum-dependent cell motility"/>
    <property type="evidence" value="ECO:0007669"/>
    <property type="project" value="InterPro"/>
</dbReference>
<keyword evidence="18" id="KW-1185">Reference proteome</keyword>
<evidence type="ECO:0000256" key="10">
    <source>
        <dbReference type="ARBA" id="ARBA00023143"/>
    </source>
</evidence>
<evidence type="ECO:0000256" key="14">
    <source>
        <dbReference type="SAM" id="Phobius"/>
    </source>
</evidence>
<proteinExistence type="inferred from homology"/>
<name>A0A1E2VEN7_9GAMM</name>
<gene>
    <name evidence="17" type="ORF">BFW38_12095</name>
</gene>
<dbReference type="Pfam" id="PF01514">
    <property type="entry name" value="YscJ_FliF"/>
    <property type="match status" value="1"/>
</dbReference>
<evidence type="ECO:0000313" key="17">
    <source>
        <dbReference type="EMBL" id="ODC05423.1"/>
    </source>
</evidence>
<comment type="function">
    <text evidence="1 12">The M ring may be actively involved in energy transduction.</text>
</comment>
<evidence type="ECO:0000256" key="1">
    <source>
        <dbReference type="ARBA" id="ARBA00003820"/>
    </source>
</evidence>
<keyword evidence="7 14" id="KW-0812">Transmembrane</keyword>
<evidence type="ECO:0000256" key="6">
    <source>
        <dbReference type="ARBA" id="ARBA00022475"/>
    </source>
</evidence>
<evidence type="ECO:0000256" key="9">
    <source>
        <dbReference type="ARBA" id="ARBA00023136"/>
    </source>
</evidence>
<evidence type="ECO:0000259" key="15">
    <source>
        <dbReference type="Pfam" id="PF01514"/>
    </source>
</evidence>
<dbReference type="PANTHER" id="PTHR30046:SF0">
    <property type="entry name" value="FLAGELLAR M-RING PROTEIN"/>
    <property type="match status" value="1"/>
</dbReference>
<evidence type="ECO:0000256" key="7">
    <source>
        <dbReference type="ARBA" id="ARBA00022692"/>
    </source>
</evidence>
<comment type="similarity">
    <text evidence="4 12">Belongs to the FliF family.</text>
</comment>
<dbReference type="Gene3D" id="3.30.300.30">
    <property type="match status" value="1"/>
</dbReference>
<dbReference type="InterPro" id="IPR013556">
    <property type="entry name" value="Flag_M-ring_C"/>
</dbReference>
<evidence type="ECO:0000259" key="16">
    <source>
        <dbReference type="Pfam" id="PF08345"/>
    </source>
</evidence>
<dbReference type="EMBL" id="MDTQ01000001">
    <property type="protein sequence ID" value="ODC05423.1"/>
    <property type="molecule type" value="Genomic_DNA"/>
</dbReference>
<evidence type="ECO:0000256" key="12">
    <source>
        <dbReference type="PIRNR" id="PIRNR004862"/>
    </source>
</evidence>